<proteinExistence type="predicted"/>
<accession>A0A381VWH3</accession>
<dbReference type="Pfam" id="PF02943">
    <property type="entry name" value="FeThRed_B"/>
    <property type="match status" value="1"/>
</dbReference>
<reference evidence="1" key="1">
    <citation type="submission" date="2018-05" db="EMBL/GenBank/DDBJ databases">
        <authorList>
            <person name="Lanie J.A."/>
            <person name="Ng W.-L."/>
            <person name="Kazmierczak K.M."/>
            <person name="Andrzejewski T.M."/>
            <person name="Davidsen T.M."/>
            <person name="Wayne K.J."/>
            <person name="Tettelin H."/>
            <person name="Glass J.I."/>
            <person name="Rusch D."/>
            <person name="Podicherti R."/>
            <person name="Tsui H.-C.T."/>
            <person name="Winkler M.E."/>
        </authorList>
    </citation>
    <scope>NUCLEOTIDE SEQUENCE</scope>
</reference>
<dbReference type="AlphaFoldDB" id="A0A381VWH3"/>
<sequence>MPKEMSESEALESAVKFSERYVERGPYEFFPEREVVEEVQKGLADNHRLEGYRYCP</sequence>
<evidence type="ECO:0000313" key="1">
    <source>
        <dbReference type="EMBL" id="SVA44118.1"/>
    </source>
</evidence>
<dbReference type="GO" id="GO:0016730">
    <property type="term" value="F:oxidoreductase activity, acting on iron-sulfur proteins as donors"/>
    <property type="evidence" value="ECO:0007669"/>
    <property type="project" value="InterPro"/>
</dbReference>
<gene>
    <name evidence="1" type="ORF">METZ01_LOCUS96972</name>
</gene>
<dbReference type="Gene3D" id="3.90.460.10">
    <property type="entry name" value="Ferredoxin thioredoxin reductase catalytic beta subunit"/>
    <property type="match status" value="1"/>
</dbReference>
<dbReference type="EMBL" id="UINC01009868">
    <property type="protein sequence ID" value="SVA44118.1"/>
    <property type="molecule type" value="Genomic_DNA"/>
</dbReference>
<dbReference type="InterPro" id="IPR036644">
    <property type="entry name" value="FTR_bsu_sf"/>
</dbReference>
<dbReference type="InterPro" id="IPR004209">
    <property type="entry name" value="FTR_bsu"/>
</dbReference>
<protein>
    <submittedName>
        <fullName evidence="1">Uncharacterized protein</fullName>
    </submittedName>
</protein>
<name>A0A381VWH3_9ZZZZ</name>
<organism evidence="1">
    <name type="scientific">marine metagenome</name>
    <dbReference type="NCBI Taxonomy" id="408172"/>
    <lineage>
        <taxon>unclassified sequences</taxon>
        <taxon>metagenomes</taxon>
        <taxon>ecological metagenomes</taxon>
    </lineage>
</organism>
<dbReference type="SUPFAM" id="SSF57662">
    <property type="entry name" value="Ferredoxin thioredoxin reductase (FTR), catalytic beta chain"/>
    <property type="match status" value="1"/>
</dbReference>